<feature type="chain" id="PRO_5046690293" evidence="2">
    <location>
        <begin position="25"/>
        <end position="441"/>
    </location>
</feature>
<gene>
    <name evidence="3" type="ORF">GCM10007362_45640</name>
</gene>
<dbReference type="EMBL" id="BMDD01000007">
    <property type="protein sequence ID" value="GGH86268.1"/>
    <property type="molecule type" value="Genomic_DNA"/>
</dbReference>
<dbReference type="CDD" id="cd14748">
    <property type="entry name" value="PBP2_UgpB"/>
    <property type="match status" value="1"/>
</dbReference>
<comment type="caution">
    <text evidence="3">The sequence shown here is derived from an EMBL/GenBank/DDBJ whole genome shotgun (WGS) entry which is preliminary data.</text>
</comment>
<evidence type="ECO:0000256" key="1">
    <source>
        <dbReference type="SAM" id="MobiDB-lite"/>
    </source>
</evidence>
<evidence type="ECO:0000313" key="4">
    <source>
        <dbReference type="Proteomes" id="UP000605427"/>
    </source>
</evidence>
<feature type="signal peptide" evidence="2">
    <location>
        <begin position="1"/>
        <end position="24"/>
    </location>
</feature>
<dbReference type="PANTHER" id="PTHR43649:SF12">
    <property type="entry name" value="DIACETYLCHITOBIOSE BINDING PROTEIN DASA"/>
    <property type="match status" value="1"/>
</dbReference>
<feature type="region of interest" description="Disordered" evidence="1">
    <location>
        <begin position="30"/>
        <end position="53"/>
    </location>
</feature>
<proteinExistence type="predicted"/>
<dbReference type="RefSeq" id="WP_172246457.1">
    <property type="nucleotide sequence ID" value="NZ_BMDD01000007.1"/>
</dbReference>
<evidence type="ECO:0000256" key="2">
    <source>
        <dbReference type="SAM" id="SignalP"/>
    </source>
</evidence>
<dbReference type="Gene3D" id="3.40.190.10">
    <property type="entry name" value="Periplasmic binding protein-like II"/>
    <property type="match status" value="1"/>
</dbReference>
<sequence length="441" mass="48181">MRKRHLFQTAAFALTLMLLLSACAAGGAGTSSGTTGTTDAGGEGGEAPAGKTTISYWTPFSGGDGEFMTQMIEKFNAENQEIHVEQLANPAADYYTKLQTAIASDQAPDLMVLHSSRMPQFVPSGFVTPLDDLAAEAQLDWGEFNPTILESTVYDEKHYSVPLDTHAIVMYYNKEHLEKAGVLGEDGKPVYDQSPEGFTEFLTKIKDAVPADVAPLAQPDVRIDSYWMFWAFYNQLAEGGMFYDDGGKAALNNPQALQALEYVDGLYKSGLIPPKINDAVKLFQDKRAAVLITGVWSTGAFESVEGLDFGVVPMPQIYDQPATWGDSHTLALPKHGTEDPAKQKAALIFAKWLADNGELWAKAGHIPSVTNVLESQAFKDMPYRSDYAASADFVKYWPRNEKQGQVNDNVVKEFEKMMAGKQDAKTTLEKANAAIDKTTGQ</sequence>
<accession>A0ABQ2A6F8</accession>
<name>A0ABQ2A6F8_9BACL</name>
<dbReference type="Proteomes" id="UP000605427">
    <property type="component" value="Unassembled WGS sequence"/>
</dbReference>
<keyword evidence="2" id="KW-0732">Signal</keyword>
<reference evidence="4" key="1">
    <citation type="journal article" date="2019" name="Int. J. Syst. Evol. Microbiol.">
        <title>The Global Catalogue of Microorganisms (GCM) 10K type strain sequencing project: providing services to taxonomists for standard genome sequencing and annotation.</title>
        <authorList>
            <consortium name="The Broad Institute Genomics Platform"/>
            <consortium name="The Broad Institute Genome Sequencing Center for Infectious Disease"/>
            <person name="Wu L."/>
            <person name="Ma J."/>
        </authorList>
    </citation>
    <scope>NUCLEOTIDE SEQUENCE [LARGE SCALE GENOMIC DNA]</scope>
    <source>
        <strain evidence="4">CCM 8702</strain>
    </source>
</reference>
<protein>
    <submittedName>
        <fullName evidence="3">Sugar ABC transporter substrate-binding protein</fullName>
    </submittedName>
</protein>
<dbReference type="InterPro" id="IPR006059">
    <property type="entry name" value="SBP"/>
</dbReference>
<dbReference type="SUPFAM" id="SSF53850">
    <property type="entry name" value="Periplasmic binding protein-like II"/>
    <property type="match status" value="1"/>
</dbReference>
<dbReference type="Pfam" id="PF01547">
    <property type="entry name" value="SBP_bac_1"/>
    <property type="match status" value="1"/>
</dbReference>
<dbReference type="PROSITE" id="PS51257">
    <property type="entry name" value="PROKAR_LIPOPROTEIN"/>
    <property type="match status" value="1"/>
</dbReference>
<evidence type="ECO:0000313" key="3">
    <source>
        <dbReference type="EMBL" id="GGH86268.1"/>
    </source>
</evidence>
<dbReference type="InterPro" id="IPR050490">
    <property type="entry name" value="Bact_solute-bd_prot1"/>
</dbReference>
<dbReference type="PANTHER" id="PTHR43649">
    <property type="entry name" value="ARABINOSE-BINDING PROTEIN-RELATED"/>
    <property type="match status" value="1"/>
</dbReference>
<organism evidence="3 4">
    <name type="scientific">Saccharibacillus endophyticus</name>
    <dbReference type="NCBI Taxonomy" id="2060666"/>
    <lineage>
        <taxon>Bacteria</taxon>
        <taxon>Bacillati</taxon>
        <taxon>Bacillota</taxon>
        <taxon>Bacilli</taxon>
        <taxon>Bacillales</taxon>
        <taxon>Paenibacillaceae</taxon>
        <taxon>Saccharibacillus</taxon>
    </lineage>
</organism>
<keyword evidence="4" id="KW-1185">Reference proteome</keyword>